<keyword evidence="1" id="KW-0805">Transcription regulation</keyword>
<dbReference type="AlphaFoldDB" id="A0A4P8XMI1"/>
<sequence length="299" mass="33619">MVDPEFSRYLNSYSQQLTGNSVSFNIHYWGSMLHDDHPVHKHAYFELCYVTSGSGTYHDDGTCFALTEGSMFLSRPGMWHRIQGDSEHGIGLIYVAFELEAPAASEHVAQLNQYLMSPDNVYFKDAREIAMGKLWSLLSSMATPQTSLPEEILPSLSYSLLAALLEHCAAPYHQGKQLPVSAAVQETSLLLHQAKLYIRDNISLSIRSKELAAYLHISQRHLIRLFTSELNRSPSQYIREERIRIASHLLKTSLLTVQEVAEITGFSSIHHFTRLFKEVKGLPPGLYRRNGAHSSGGVT</sequence>
<dbReference type="GO" id="GO:0043565">
    <property type="term" value="F:sequence-specific DNA binding"/>
    <property type="evidence" value="ECO:0007669"/>
    <property type="project" value="InterPro"/>
</dbReference>
<dbReference type="InterPro" id="IPR037923">
    <property type="entry name" value="HTH-like"/>
</dbReference>
<dbReference type="Gene3D" id="2.60.120.10">
    <property type="entry name" value="Jelly Rolls"/>
    <property type="match status" value="1"/>
</dbReference>
<dbReference type="PANTHER" id="PTHR43280">
    <property type="entry name" value="ARAC-FAMILY TRANSCRIPTIONAL REGULATOR"/>
    <property type="match status" value="1"/>
</dbReference>
<evidence type="ECO:0000259" key="4">
    <source>
        <dbReference type="PROSITE" id="PS01124"/>
    </source>
</evidence>
<keyword evidence="3" id="KW-0804">Transcription</keyword>
<dbReference type="InterPro" id="IPR003313">
    <property type="entry name" value="AraC-bd"/>
</dbReference>
<evidence type="ECO:0000313" key="5">
    <source>
        <dbReference type="EMBL" id="QCT03633.1"/>
    </source>
</evidence>
<reference evidence="5 6" key="1">
    <citation type="submission" date="2019-05" db="EMBL/GenBank/DDBJ databases">
        <authorList>
            <person name="Chen C."/>
        </authorList>
    </citation>
    <scope>NUCLEOTIDE SEQUENCE [LARGE SCALE GENOMIC DNA]</scope>
    <source>
        <strain evidence="5 6">HB172198</strain>
    </source>
</reference>
<keyword evidence="6" id="KW-1185">Reference proteome</keyword>
<dbReference type="InterPro" id="IPR009057">
    <property type="entry name" value="Homeodomain-like_sf"/>
</dbReference>
<dbReference type="PANTHER" id="PTHR43280:SF28">
    <property type="entry name" value="HTH-TYPE TRANSCRIPTIONAL ACTIVATOR RHAS"/>
    <property type="match status" value="1"/>
</dbReference>
<dbReference type="Gene3D" id="1.10.10.60">
    <property type="entry name" value="Homeodomain-like"/>
    <property type="match status" value="2"/>
</dbReference>
<evidence type="ECO:0000256" key="1">
    <source>
        <dbReference type="ARBA" id="ARBA00023015"/>
    </source>
</evidence>
<dbReference type="KEGG" id="palo:E6C60_2922"/>
<evidence type="ECO:0000256" key="3">
    <source>
        <dbReference type="ARBA" id="ARBA00023163"/>
    </source>
</evidence>
<keyword evidence="2" id="KW-0238">DNA-binding</keyword>
<feature type="domain" description="HTH araC/xylS-type" evidence="4">
    <location>
        <begin position="192"/>
        <end position="290"/>
    </location>
</feature>
<dbReference type="Pfam" id="PF12833">
    <property type="entry name" value="HTH_18"/>
    <property type="match status" value="1"/>
</dbReference>
<dbReference type="InterPro" id="IPR014710">
    <property type="entry name" value="RmlC-like_jellyroll"/>
</dbReference>
<protein>
    <submittedName>
        <fullName evidence="5">AraC-like ligand binding domain/transcriptional regulator, AraC family</fullName>
    </submittedName>
</protein>
<dbReference type="RefSeq" id="WP_138226476.1">
    <property type="nucleotide sequence ID" value="NZ_CP040396.1"/>
</dbReference>
<dbReference type="SUPFAM" id="SSF46689">
    <property type="entry name" value="Homeodomain-like"/>
    <property type="match status" value="2"/>
</dbReference>
<dbReference type="CDD" id="cd02208">
    <property type="entry name" value="cupin_RmlC-like"/>
    <property type="match status" value="1"/>
</dbReference>
<organism evidence="5 6">
    <name type="scientific">Paenibacillus algicola</name>
    <dbReference type="NCBI Taxonomy" id="2565926"/>
    <lineage>
        <taxon>Bacteria</taxon>
        <taxon>Bacillati</taxon>
        <taxon>Bacillota</taxon>
        <taxon>Bacilli</taxon>
        <taxon>Bacillales</taxon>
        <taxon>Paenibacillaceae</taxon>
        <taxon>Paenibacillus</taxon>
    </lineage>
</organism>
<dbReference type="Proteomes" id="UP000300879">
    <property type="component" value="Chromosome"/>
</dbReference>
<dbReference type="EMBL" id="CP040396">
    <property type="protein sequence ID" value="QCT03633.1"/>
    <property type="molecule type" value="Genomic_DNA"/>
</dbReference>
<dbReference type="SUPFAM" id="SSF51215">
    <property type="entry name" value="Regulatory protein AraC"/>
    <property type="match status" value="1"/>
</dbReference>
<accession>A0A4P8XMI1</accession>
<evidence type="ECO:0000313" key="6">
    <source>
        <dbReference type="Proteomes" id="UP000300879"/>
    </source>
</evidence>
<dbReference type="InterPro" id="IPR018062">
    <property type="entry name" value="HTH_AraC-typ_CS"/>
</dbReference>
<dbReference type="SMART" id="SM00342">
    <property type="entry name" value="HTH_ARAC"/>
    <property type="match status" value="1"/>
</dbReference>
<proteinExistence type="predicted"/>
<dbReference type="Pfam" id="PF02311">
    <property type="entry name" value="AraC_binding"/>
    <property type="match status" value="1"/>
</dbReference>
<dbReference type="PROSITE" id="PS01124">
    <property type="entry name" value="HTH_ARAC_FAMILY_2"/>
    <property type="match status" value="1"/>
</dbReference>
<name>A0A4P8XMI1_9BACL</name>
<dbReference type="InterPro" id="IPR018060">
    <property type="entry name" value="HTH_AraC"/>
</dbReference>
<dbReference type="PROSITE" id="PS00041">
    <property type="entry name" value="HTH_ARAC_FAMILY_1"/>
    <property type="match status" value="1"/>
</dbReference>
<evidence type="ECO:0000256" key="2">
    <source>
        <dbReference type="ARBA" id="ARBA00023125"/>
    </source>
</evidence>
<dbReference type="OrthoDB" id="149040at2"/>
<gene>
    <name evidence="5" type="ORF">E6C60_2922</name>
</gene>
<dbReference type="GO" id="GO:0003700">
    <property type="term" value="F:DNA-binding transcription factor activity"/>
    <property type="evidence" value="ECO:0007669"/>
    <property type="project" value="InterPro"/>
</dbReference>